<evidence type="ECO:0000256" key="1">
    <source>
        <dbReference type="SAM" id="MobiDB-lite"/>
    </source>
</evidence>
<dbReference type="AlphaFoldDB" id="A0A8J5RFY5"/>
<proteinExistence type="predicted"/>
<keyword evidence="3" id="KW-1185">Reference proteome</keyword>
<accession>A0A8J5RFY5</accession>
<protein>
    <submittedName>
        <fullName evidence="2">Uncharacterized protein</fullName>
    </submittedName>
</protein>
<name>A0A8J5RFY5_9HYME</name>
<feature type="region of interest" description="Disordered" evidence="1">
    <location>
        <begin position="20"/>
        <end position="60"/>
    </location>
</feature>
<sequence length="75" mass="8149">MQVLFLRTVKVDSNKEAVKDTPTGSLKTKVNPTITTTPNTSKDEFISDNIQPSDNDALQTKESIKKLGAKASKGQ</sequence>
<feature type="compositionally biased region" description="Polar residues" evidence="1">
    <location>
        <begin position="22"/>
        <end position="40"/>
    </location>
</feature>
<dbReference type="Proteomes" id="UP000729913">
    <property type="component" value="Unassembled WGS sequence"/>
</dbReference>
<reference evidence="2" key="2">
    <citation type="submission" date="2021-04" db="EMBL/GenBank/DDBJ databases">
        <title>Genome-wide patterns of bracovirus chromosomal integration into multiple host tissues during parasitism.</title>
        <authorList>
            <person name="Chebbi M.A.C."/>
        </authorList>
    </citation>
    <scope>NUCLEOTIDE SEQUENCE</scope>
    <source>
        <tissue evidence="2">Whole body</tissue>
    </source>
</reference>
<comment type="caution">
    <text evidence="2">The sequence shown here is derived from an EMBL/GenBank/DDBJ whole genome shotgun (WGS) entry which is preliminary data.</text>
</comment>
<dbReference type="OrthoDB" id="47923at2759"/>
<organism evidence="2 3">
    <name type="scientific">Cotesia typhae</name>
    <dbReference type="NCBI Taxonomy" id="2053667"/>
    <lineage>
        <taxon>Eukaryota</taxon>
        <taxon>Metazoa</taxon>
        <taxon>Ecdysozoa</taxon>
        <taxon>Arthropoda</taxon>
        <taxon>Hexapoda</taxon>
        <taxon>Insecta</taxon>
        <taxon>Pterygota</taxon>
        <taxon>Neoptera</taxon>
        <taxon>Endopterygota</taxon>
        <taxon>Hymenoptera</taxon>
        <taxon>Apocrita</taxon>
        <taxon>Ichneumonoidea</taxon>
        <taxon>Braconidae</taxon>
        <taxon>Microgastrinae</taxon>
        <taxon>Cotesia</taxon>
    </lineage>
</organism>
<evidence type="ECO:0000313" key="3">
    <source>
        <dbReference type="Proteomes" id="UP000729913"/>
    </source>
</evidence>
<feature type="compositionally biased region" description="Polar residues" evidence="1">
    <location>
        <begin position="48"/>
        <end position="60"/>
    </location>
</feature>
<gene>
    <name evidence="2" type="ORF">G9C98_002517</name>
</gene>
<dbReference type="EMBL" id="JAAOIC020000020">
    <property type="protein sequence ID" value="KAG8040521.1"/>
    <property type="molecule type" value="Genomic_DNA"/>
</dbReference>
<reference evidence="2" key="1">
    <citation type="submission" date="2020-03" db="EMBL/GenBank/DDBJ databases">
        <authorList>
            <person name="Chebbi M.A."/>
            <person name="Drezen J.M."/>
        </authorList>
    </citation>
    <scope>NUCLEOTIDE SEQUENCE</scope>
    <source>
        <tissue evidence="2">Whole body</tissue>
    </source>
</reference>
<evidence type="ECO:0000313" key="2">
    <source>
        <dbReference type="EMBL" id="KAG8040521.1"/>
    </source>
</evidence>